<evidence type="ECO:0000313" key="2">
    <source>
        <dbReference type="Proteomes" id="UP000327013"/>
    </source>
</evidence>
<gene>
    <name evidence="1" type="ORF">FH972_014636</name>
</gene>
<protein>
    <submittedName>
        <fullName evidence="1">Uncharacterized protein</fullName>
    </submittedName>
</protein>
<dbReference type="AlphaFoldDB" id="A0A5N6RDK1"/>
<accession>A0A5N6RDK1</accession>
<proteinExistence type="predicted"/>
<dbReference type="EMBL" id="CM017326">
    <property type="protein sequence ID" value="KAE8075957.1"/>
    <property type="molecule type" value="Genomic_DNA"/>
</dbReference>
<keyword evidence="2" id="KW-1185">Reference proteome</keyword>
<reference evidence="1 2" key="1">
    <citation type="submission" date="2019-06" db="EMBL/GenBank/DDBJ databases">
        <title>A chromosomal-level reference genome of Carpinus fangiana (Coryloideae, Betulaceae).</title>
        <authorList>
            <person name="Yang X."/>
            <person name="Wang Z."/>
            <person name="Zhang L."/>
            <person name="Hao G."/>
            <person name="Liu J."/>
            <person name="Yang Y."/>
        </authorList>
    </citation>
    <scope>NUCLEOTIDE SEQUENCE [LARGE SCALE GENOMIC DNA]</scope>
    <source>
        <strain evidence="1">Cfa_2016G</strain>
        <tissue evidence="1">Leaf</tissue>
    </source>
</reference>
<evidence type="ECO:0000313" key="1">
    <source>
        <dbReference type="EMBL" id="KAE8075957.1"/>
    </source>
</evidence>
<sequence>MGVLFVKLIGEVGVVVDMSLAAFVVVCVCERAREREGERSLVFGEWRSEKGGSGTVWVVSATRLEGGVATLQSWALESVFSVTG</sequence>
<dbReference type="Proteomes" id="UP000327013">
    <property type="component" value="Chromosome 6"/>
</dbReference>
<name>A0A5N6RDK1_9ROSI</name>
<organism evidence="1 2">
    <name type="scientific">Carpinus fangiana</name>
    <dbReference type="NCBI Taxonomy" id="176857"/>
    <lineage>
        <taxon>Eukaryota</taxon>
        <taxon>Viridiplantae</taxon>
        <taxon>Streptophyta</taxon>
        <taxon>Embryophyta</taxon>
        <taxon>Tracheophyta</taxon>
        <taxon>Spermatophyta</taxon>
        <taxon>Magnoliopsida</taxon>
        <taxon>eudicotyledons</taxon>
        <taxon>Gunneridae</taxon>
        <taxon>Pentapetalae</taxon>
        <taxon>rosids</taxon>
        <taxon>fabids</taxon>
        <taxon>Fagales</taxon>
        <taxon>Betulaceae</taxon>
        <taxon>Carpinus</taxon>
    </lineage>
</organism>